<keyword evidence="2" id="KW-0238">DNA-binding</keyword>
<dbReference type="GO" id="GO:0004519">
    <property type="term" value="F:endonuclease activity"/>
    <property type="evidence" value="ECO:0007669"/>
    <property type="project" value="UniProtKB-KW"/>
</dbReference>
<dbReference type="Gene3D" id="3.90.220.20">
    <property type="entry name" value="DNA methylase specificity domains"/>
    <property type="match status" value="2"/>
</dbReference>
<sequence>MIRETKCLDVPHLRFPEFSEEWEICKVSELLDFYSTNSLSWEQLEYGTKAMMNLHYGLIHVGLPTMVDLTRDNLPNIKEDNMPKNFELCKEGDVAFADASEDTNEVAKPIEFFDLAGKNIVCGLHTIHGRDNKNKTVIGFKGYAFSSSAFHNQIRRIAQGTKIYSISTKNFSECFIGIPSKVEQTKIATLLRLIDERIATQNKIIEDLKKLKSAIIEKTFNENYSNKIRLRDVGSYIRGLTYSSDDVVESNGIFVMRSNNIINGSSLDYHNNIVSVNKQILTEQQLQTGDIVICMANGSSSLVGKSSFYDGDCSTPITVGAFCGIYRSKEPIVKWLFQTNKYRRYIWNSLQGGNGAIANLNGDDILRMSFSIPATPAKDNRIKLLTSVDTLLESNISLCDLYISQKLYLLRQMFI</sequence>
<keyword evidence="3" id="KW-0540">Nuclease</keyword>
<reference evidence="3 4" key="1">
    <citation type="journal article" date="2019" name="Nat. Med.">
        <title>A library of human gut bacterial isolates paired with longitudinal multiomics data enables mechanistic microbiome research.</title>
        <authorList>
            <person name="Poyet M."/>
            <person name="Groussin M."/>
            <person name="Gibbons S.M."/>
            <person name="Avila-Pacheco J."/>
            <person name="Jiang X."/>
            <person name="Kearney S.M."/>
            <person name="Perrotta A.R."/>
            <person name="Berdy B."/>
            <person name="Zhao S."/>
            <person name="Lieberman T.D."/>
            <person name="Swanson P.K."/>
            <person name="Smith M."/>
            <person name="Roesemann S."/>
            <person name="Alexander J.E."/>
            <person name="Rich S.A."/>
            <person name="Livny J."/>
            <person name="Vlamakis H."/>
            <person name="Clish C."/>
            <person name="Bullock K."/>
            <person name="Deik A."/>
            <person name="Scott J."/>
            <person name="Pierce K.A."/>
            <person name="Xavier R.J."/>
            <person name="Alm E.J."/>
        </authorList>
    </citation>
    <scope>NUCLEOTIDE SEQUENCE [LARGE SCALE GENOMIC DNA]</scope>
    <source>
        <strain evidence="3 4">BIOML-A93</strain>
    </source>
</reference>
<dbReference type="GO" id="GO:0003677">
    <property type="term" value="F:DNA binding"/>
    <property type="evidence" value="ECO:0007669"/>
    <property type="project" value="UniProtKB-KW"/>
</dbReference>
<dbReference type="PANTHER" id="PTHR30408">
    <property type="entry name" value="TYPE-1 RESTRICTION ENZYME ECOKI SPECIFICITY PROTEIN"/>
    <property type="match status" value="1"/>
</dbReference>
<dbReference type="PANTHER" id="PTHR30408:SF13">
    <property type="entry name" value="TYPE I RESTRICTION ENZYME HINDI SPECIFICITY SUBUNIT"/>
    <property type="match status" value="1"/>
</dbReference>
<comment type="caution">
    <text evidence="3">The sequence shown here is derived from an EMBL/GenBank/DDBJ whole genome shotgun (WGS) entry which is preliminary data.</text>
</comment>
<dbReference type="SUPFAM" id="SSF116734">
    <property type="entry name" value="DNA methylase specificity domain"/>
    <property type="match status" value="2"/>
</dbReference>
<accession>A0A7J5S1U6</accession>
<keyword evidence="1" id="KW-0680">Restriction system</keyword>
<gene>
    <name evidence="3" type="ORF">GAZ76_20490</name>
</gene>
<dbReference type="GO" id="GO:0009307">
    <property type="term" value="P:DNA restriction-modification system"/>
    <property type="evidence" value="ECO:0007669"/>
    <property type="project" value="UniProtKB-KW"/>
</dbReference>
<evidence type="ECO:0000313" key="3">
    <source>
        <dbReference type="EMBL" id="KAB6655453.1"/>
    </source>
</evidence>
<dbReference type="EMBL" id="WDAG01000034">
    <property type="protein sequence ID" value="KAB6655453.1"/>
    <property type="molecule type" value="Genomic_DNA"/>
</dbReference>
<dbReference type="CDD" id="cd17252">
    <property type="entry name" value="RMtype1_S_EcoKI-TRD1-CR1_like"/>
    <property type="match status" value="1"/>
</dbReference>
<evidence type="ECO:0000313" key="4">
    <source>
        <dbReference type="Proteomes" id="UP000470952"/>
    </source>
</evidence>
<keyword evidence="3" id="KW-0378">Hydrolase</keyword>
<dbReference type="AlphaFoldDB" id="A0A7J5S1U6"/>
<evidence type="ECO:0000256" key="2">
    <source>
        <dbReference type="ARBA" id="ARBA00023125"/>
    </source>
</evidence>
<dbReference type="InterPro" id="IPR044946">
    <property type="entry name" value="Restrct_endonuc_typeI_TRD_sf"/>
</dbReference>
<proteinExistence type="predicted"/>
<protein>
    <submittedName>
        <fullName evidence="3">Restriction endonuclease subunit S</fullName>
    </submittedName>
</protein>
<name>A0A7J5S1U6_PHOVU</name>
<dbReference type="InterPro" id="IPR052021">
    <property type="entry name" value="Type-I_RS_S_subunit"/>
</dbReference>
<dbReference type="Proteomes" id="UP000470952">
    <property type="component" value="Unassembled WGS sequence"/>
</dbReference>
<organism evidence="3 4">
    <name type="scientific">Phocaeicola vulgatus</name>
    <name type="common">Bacteroides vulgatus</name>
    <dbReference type="NCBI Taxonomy" id="821"/>
    <lineage>
        <taxon>Bacteria</taxon>
        <taxon>Pseudomonadati</taxon>
        <taxon>Bacteroidota</taxon>
        <taxon>Bacteroidia</taxon>
        <taxon>Bacteroidales</taxon>
        <taxon>Bacteroidaceae</taxon>
        <taxon>Phocaeicola</taxon>
    </lineage>
</organism>
<evidence type="ECO:0000256" key="1">
    <source>
        <dbReference type="ARBA" id="ARBA00022747"/>
    </source>
</evidence>
<keyword evidence="3" id="KW-0255">Endonuclease</keyword>